<evidence type="ECO:0000313" key="2">
    <source>
        <dbReference type="EMBL" id="KDQ51616.1"/>
    </source>
</evidence>
<organism evidence="2 3">
    <name type="scientific">Jaapia argillacea MUCL 33604</name>
    <dbReference type="NCBI Taxonomy" id="933084"/>
    <lineage>
        <taxon>Eukaryota</taxon>
        <taxon>Fungi</taxon>
        <taxon>Dikarya</taxon>
        <taxon>Basidiomycota</taxon>
        <taxon>Agaricomycotina</taxon>
        <taxon>Agaricomycetes</taxon>
        <taxon>Agaricomycetidae</taxon>
        <taxon>Jaapiales</taxon>
        <taxon>Jaapiaceae</taxon>
        <taxon>Jaapia</taxon>
    </lineage>
</organism>
<dbReference type="HOGENOM" id="CLU_092517_1_0_1"/>
<evidence type="ECO:0000313" key="3">
    <source>
        <dbReference type="Proteomes" id="UP000027265"/>
    </source>
</evidence>
<dbReference type="Proteomes" id="UP000027265">
    <property type="component" value="Unassembled WGS sequence"/>
</dbReference>
<keyword evidence="3" id="KW-1185">Reference proteome</keyword>
<name>A0A067PMR5_9AGAM</name>
<dbReference type="STRING" id="933084.A0A067PMR5"/>
<protein>
    <submittedName>
        <fullName evidence="2">Uncharacterized protein</fullName>
    </submittedName>
</protein>
<dbReference type="AlphaFoldDB" id="A0A067PMR5"/>
<dbReference type="InParanoid" id="A0A067PMR5"/>
<sequence length="294" mass="33275">MWRAFFYRLERRHDLDVKNRTHLWLLHHLFLDAINEDCETFDRSGTPIPSLERDMINPKCSSFLKSFLNNITHLSLKDMRFMGRLQHGEYTDNCDGIHPDIIEEYYGTEGCQVHRHQGQTGAGHPSDESEGEEEGSSSDNGDEGVSASDGEEVEINVEELSARIAQDHESYFHHAPVKVPKHANSFNSEELKNVFKETLTDVCQAGHIPQGFGVDPREWDEEGYPAFEVIQSGRRGTKELWVSLPDFLWHPRAVLWAQALDVLTCLLSMAEMDSNMEMDGESDSGSGSESSSSE</sequence>
<feature type="compositionally biased region" description="Acidic residues" evidence="1">
    <location>
        <begin position="128"/>
        <end position="142"/>
    </location>
</feature>
<reference evidence="3" key="1">
    <citation type="journal article" date="2014" name="Proc. Natl. Acad. Sci. U.S.A.">
        <title>Extensive sampling of basidiomycete genomes demonstrates inadequacy of the white-rot/brown-rot paradigm for wood decay fungi.</title>
        <authorList>
            <person name="Riley R."/>
            <person name="Salamov A.A."/>
            <person name="Brown D.W."/>
            <person name="Nagy L.G."/>
            <person name="Floudas D."/>
            <person name="Held B.W."/>
            <person name="Levasseur A."/>
            <person name="Lombard V."/>
            <person name="Morin E."/>
            <person name="Otillar R."/>
            <person name="Lindquist E.A."/>
            <person name="Sun H."/>
            <person name="LaButti K.M."/>
            <person name="Schmutz J."/>
            <person name="Jabbour D."/>
            <person name="Luo H."/>
            <person name="Baker S.E."/>
            <person name="Pisabarro A.G."/>
            <person name="Walton J.D."/>
            <person name="Blanchette R.A."/>
            <person name="Henrissat B."/>
            <person name="Martin F."/>
            <person name="Cullen D."/>
            <person name="Hibbett D.S."/>
            <person name="Grigoriev I.V."/>
        </authorList>
    </citation>
    <scope>NUCLEOTIDE SEQUENCE [LARGE SCALE GENOMIC DNA]</scope>
    <source>
        <strain evidence="3">MUCL 33604</strain>
    </source>
</reference>
<proteinExistence type="predicted"/>
<dbReference type="EMBL" id="KL197746">
    <property type="protein sequence ID" value="KDQ51616.1"/>
    <property type="molecule type" value="Genomic_DNA"/>
</dbReference>
<evidence type="ECO:0000256" key="1">
    <source>
        <dbReference type="SAM" id="MobiDB-lite"/>
    </source>
</evidence>
<dbReference type="OrthoDB" id="3353107at2759"/>
<accession>A0A067PMR5</accession>
<gene>
    <name evidence="2" type="ORF">JAAARDRAFT_198894</name>
</gene>
<feature type="region of interest" description="Disordered" evidence="1">
    <location>
        <begin position="115"/>
        <end position="151"/>
    </location>
</feature>